<dbReference type="Gene3D" id="1.20.1090.10">
    <property type="entry name" value="Dehydroquinate synthase-like - alpha domain"/>
    <property type="match status" value="1"/>
</dbReference>
<dbReference type="InterPro" id="IPR037171">
    <property type="entry name" value="NagB/RpiA_transferase-like"/>
</dbReference>
<keyword evidence="1" id="KW-0808">Transferase</keyword>
<evidence type="ECO:0000313" key="5">
    <source>
        <dbReference type="EMBL" id="KAF2199964.1"/>
    </source>
</evidence>
<dbReference type="NCBIfam" id="TIGR02428">
    <property type="entry name" value="pcaJ_scoB_fam"/>
    <property type="match status" value="1"/>
</dbReference>
<keyword evidence="2" id="KW-0560">Oxidoreductase</keyword>
<dbReference type="Proteomes" id="UP000799536">
    <property type="component" value="Unassembled WGS sequence"/>
</dbReference>
<dbReference type="Pfam" id="PF25137">
    <property type="entry name" value="ADH_Fe_C"/>
    <property type="match status" value="1"/>
</dbReference>
<evidence type="ECO:0000256" key="2">
    <source>
        <dbReference type="ARBA" id="ARBA00023002"/>
    </source>
</evidence>
<gene>
    <name evidence="5" type="ORF">GQ43DRAFT_375016</name>
</gene>
<dbReference type="InterPro" id="IPR012792">
    <property type="entry name" value="3-oxoacid_CoA-transf_A"/>
</dbReference>
<evidence type="ECO:0008006" key="7">
    <source>
        <dbReference type="Google" id="ProtNLM"/>
    </source>
</evidence>
<protein>
    <recommendedName>
        <fullName evidence="7">Alcohol dehydrogenase iron-type/glycerol dehydrogenase GldA domain-containing protein</fullName>
    </recommendedName>
</protein>
<keyword evidence="6" id="KW-1185">Reference proteome</keyword>
<dbReference type="Pfam" id="PF00465">
    <property type="entry name" value="Fe-ADH"/>
    <property type="match status" value="1"/>
</dbReference>
<organism evidence="5 6">
    <name type="scientific">Delitschia confertaspora ATCC 74209</name>
    <dbReference type="NCBI Taxonomy" id="1513339"/>
    <lineage>
        <taxon>Eukaryota</taxon>
        <taxon>Fungi</taxon>
        <taxon>Dikarya</taxon>
        <taxon>Ascomycota</taxon>
        <taxon>Pezizomycotina</taxon>
        <taxon>Dothideomycetes</taxon>
        <taxon>Pleosporomycetidae</taxon>
        <taxon>Pleosporales</taxon>
        <taxon>Delitschiaceae</taxon>
        <taxon>Delitschia</taxon>
    </lineage>
</organism>
<dbReference type="InterPro" id="IPR056798">
    <property type="entry name" value="ADH_Fe_C"/>
</dbReference>
<dbReference type="PANTHER" id="PTHR13707:SF58">
    <property type="entry name" value="SUCCINYL-COA:3-KETOACID-COENZYME A TRANSFERASE"/>
    <property type="match status" value="1"/>
</dbReference>
<evidence type="ECO:0000313" key="6">
    <source>
        <dbReference type="Proteomes" id="UP000799536"/>
    </source>
</evidence>
<dbReference type="CDD" id="cd08192">
    <property type="entry name" value="MAR-like"/>
    <property type="match status" value="1"/>
</dbReference>
<dbReference type="OrthoDB" id="1933379at2759"/>
<dbReference type="AlphaFoldDB" id="A0A9P4JKK6"/>
<dbReference type="Gene3D" id="3.40.1080.10">
    <property type="entry name" value="Glutaconate Coenzyme A-transferase"/>
    <property type="match status" value="2"/>
</dbReference>
<evidence type="ECO:0000259" key="4">
    <source>
        <dbReference type="Pfam" id="PF25137"/>
    </source>
</evidence>
<dbReference type="InterPro" id="IPR001670">
    <property type="entry name" value="ADH_Fe/GldA"/>
</dbReference>
<evidence type="ECO:0000259" key="3">
    <source>
        <dbReference type="Pfam" id="PF00465"/>
    </source>
</evidence>
<name>A0A9P4JKK6_9PLEO</name>
<feature type="domain" description="Alcohol dehydrogenase iron-type/glycerol dehydrogenase GldA" evidence="3">
    <location>
        <begin position="28"/>
        <end position="177"/>
    </location>
</feature>
<accession>A0A9P4JKK6</accession>
<dbReference type="EMBL" id="ML994046">
    <property type="protein sequence ID" value="KAF2199964.1"/>
    <property type="molecule type" value="Genomic_DNA"/>
</dbReference>
<dbReference type="PANTHER" id="PTHR13707">
    <property type="entry name" value="KETOACID-COENZYME A TRANSFERASE"/>
    <property type="match status" value="1"/>
</dbReference>
<feature type="domain" description="Fe-containing alcohol dehydrogenase-like C-terminal" evidence="4">
    <location>
        <begin position="191"/>
        <end position="377"/>
    </location>
</feature>
<dbReference type="GO" id="GO:0046872">
    <property type="term" value="F:metal ion binding"/>
    <property type="evidence" value="ECO:0007669"/>
    <property type="project" value="InterPro"/>
</dbReference>
<dbReference type="GO" id="GO:0016491">
    <property type="term" value="F:oxidoreductase activity"/>
    <property type="evidence" value="ECO:0007669"/>
    <property type="project" value="UniProtKB-KW"/>
</dbReference>
<dbReference type="Gene3D" id="3.40.50.1970">
    <property type="match status" value="1"/>
</dbReference>
<dbReference type="SUPFAM" id="SSF56796">
    <property type="entry name" value="Dehydroquinate synthase-like"/>
    <property type="match status" value="1"/>
</dbReference>
<dbReference type="Pfam" id="PF01144">
    <property type="entry name" value="CoA_trans"/>
    <property type="match status" value="2"/>
</dbReference>
<dbReference type="GO" id="GO:0008260">
    <property type="term" value="F:succinyl-CoA:3-oxo-acid CoA-transferase activity"/>
    <property type="evidence" value="ECO:0007669"/>
    <property type="project" value="TreeGrafter"/>
</dbReference>
<dbReference type="SUPFAM" id="SSF100950">
    <property type="entry name" value="NagB/RpiA/CoA transferase-like"/>
    <property type="match status" value="2"/>
</dbReference>
<dbReference type="InterPro" id="IPR004165">
    <property type="entry name" value="CoA_trans_fam_I"/>
</dbReference>
<dbReference type="InterPro" id="IPR012791">
    <property type="entry name" value="3-oxoacid_CoA-transf_B"/>
</dbReference>
<sequence>MALPNKYQNGSIDSSLKGVYRASPVKLMIYGNGTSKQLGDVLAELGGTKAFIITGRSLYEKTPVIKEIEKSLGSAHGGTFSKIGQHAPIGDIREATALMTKSGCDALISVGGGSPIDSAKAIAYNIHQETGKWIPSIAVPTTLSVAETTQNAGFTTEELHKIAVSHPELVPKAVVYDGEIALHTPLNLWTSTGIRSLDHAVELLYHPLASEIPTKRLALEAIQDLFTYLPLSKSEPQNPDHRTKLFLACYSSLFPFLYTGGVGLSHSIGHAIGATYSIPHGITSCLSLAPTVHLKASNPEEARQIARVVRYIGRESTGSDEGDAHLVADGIADLVERLGHNTTLTAYKVPTGDAEEEAIALRALHSKDHKDFSNCKLFDVFHIFFGLTVTSSHNMRSMWRSWPTGIGTAVTTAMWGKTRSGAANMQTSPDELNSATFFILIKYQFLEASTASVSNSYSFLNFIVSLYLSIVNMQTTLLLAARRSAGSLSIRYFSTTLTRHTINKIYPSASEAIKDLKSNSTLLVGGFGFSGVPNTLINALRDRPDLTNFTVVSNNAGMPGVGLGQLLETKQIGKMIASFIGENKVFEKMYLSGELELDLTPQGSIAEKCAAGAAGIPAFFTPAAYGTIVERGELPTRYHKDGTVAKMSTPKETREFNGKFYVMEESIFGDYAFVKVAKADRLGNCQFRKAQNNFNEAMGKNAKITIVEADEIVEYGDIAPEDIHLQSIYVKRVIKSTEEKKIERLVHYKDPEEQKKAILEGGSSDTALKRERIIKRAAKELKDGMFVNLGIGMPLAAPNFLPAGVEVIMQSENGMLGMGGYPKPGEEDPDLINAGKETVTLIQGASTFGSHESFGMIRAGRLDVTMLGALQVSEHGATDLANFMLPGKVKGIGGAMDLVANPEQTKVVVTMEHVDKKGNAKILKQCNFPLTGQRCVSTIITDLAVFDVDTLNGLTLKEVAKGVTVDEVRSKTEAPFKVADDLKEMDI</sequence>
<dbReference type="NCBIfam" id="TIGR02429">
    <property type="entry name" value="pcaI_scoA_fam"/>
    <property type="match status" value="1"/>
</dbReference>
<proteinExistence type="predicted"/>
<dbReference type="SMART" id="SM00882">
    <property type="entry name" value="CoA_trans"/>
    <property type="match status" value="2"/>
</dbReference>
<reference evidence="5" key="1">
    <citation type="journal article" date="2020" name="Stud. Mycol.">
        <title>101 Dothideomycetes genomes: a test case for predicting lifestyles and emergence of pathogens.</title>
        <authorList>
            <person name="Haridas S."/>
            <person name="Albert R."/>
            <person name="Binder M."/>
            <person name="Bloem J."/>
            <person name="Labutti K."/>
            <person name="Salamov A."/>
            <person name="Andreopoulos B."/>
            <person name="Baker S."/>
            <person name="Barry K."/>
            <person name="Bills G."/>
            <person name="Bluhm B."/>
            <person name="Cannon C."/>
            <person name="Castanera R."/>
            <person name="Culley D."/>
            <person name="Daum C."/>
            <person name="Ezra D."/>
            <person name="Gonzalez J."/>
            <person name="Henrissat B."/>
            <person name="Kuo A."/>
            <person name="Liang C."/>
            <person name="Lipzen A."/>
            <person name="Lutzoni F."/>
            <person name="Magnuson J."/>
            <person name="Mondo S."/>
            <person name="Nolan M."/>
            <person name="Ohm R."/>
            <person name="Pangilinan J."/>
            <person name="Park H.-J."/>
            <person name="Ramirez L."/>
            <person name="Alfaro M."/>
            <person name="Sun H."/>
            <person name="Tritt A."/>
            <person name="Yoshinaga Y."/>
            <person name="Zwiers L.-H."/>
            <person name="Turgeon B."/>
            <person name="Goodwin S."/>
            <person name="Spatafora J."/>
            <person name="Crous P."/>
            <person name="Grigoriev I."/>
        </authorList>
    </citation>
    <scope>NUCLEOTIDE SEQUENCE</scope>
    <source>
        <strain evidence="5">ATCC 74209</strain>
    </source>
</reference>
<evidence type="ECO:0000256" key="1">
    <source>
        <dbReference type="ARBA" id="ARBA00022679"/>
    </source>
</evidence>
<comment type="caution">
    <text evidence="5">The sequence shown here is derived from an EMBL/GenBank/DDBJ whole genome shotgun (WGS) entry which is preliminary data.</text>
</comment>